<gene>
    <name evidence="10" type="ORF">D4764_02G0005150</name>
</gene>
<dbReference type="PANTHER" id="PTHR48043:SF63">
    <property type="entry name" value="UDP GLUCURONOSYLTRANSFERASE 5 FAMILY, POLYPEPTIDE F1-RELATED"/>
    <property type="match status" value="1"/>
</dbReference>
<evidence type="ECO:0000256" key="4">
    <source>
        <dbReference type="ARBA" id="ARBA00022692"/>
    </source>
</evidence>
<evidence type="ECO:0000256" key="9">
    <source>
        <dbReference type="SAM" id="MobiDB-lite"/>
    </source>
</evidence>
<sequence>MKVIIEALHSRGHQVSVVRSSDSWYIKEKSPFYNSITLDSPSGFDESFITTFVARLLEIQREGKSFWTRYKLEIEQAEKTREMFEKTSEFAKMLLENKDLMQSIKNTNYDLVFTDPVAPVGAILANYLKLPLVFSARWTSHGEGTDYISLFQAADLWLMRVDFVFEYPRPTMPNVVYIGGFQCKPAKPLPEHLEEFVQSSGEHGVIIMSLGTFIAELPQDLADQIAAAFAKLPQKVIWRYKGAKPATLGNNTLLVDWMPQNDLLGHPKTKLFVAHGGTNGVQEALYHGVPIIGLPLIFDQPDNVHRLEVRGAGKVLDFFTMTEEIFFQGIQEVLNDPSYRMNMQRLSRLHRDAPMKPMDSALFWIEFVMRHKGAAHLRTESYRLPWYSYHSVDVMLFLAGITLLIFMTFAALARRLCSRCMRAKTGGSDRTGLTGDEVDDVAEQTGGEQQRSRGHAEKSGPGERAGTRNAEAEVVVRGRKQVGFRGNRRGRQNKDRQGR</sequence>
<comment type="caution">
    <text evidence="10">The sequence shown here is derived from an EMBL/GenBank/DDBJ whole genome shotgun (WGS) entry which is preliminary data.</text>
</comment>
<evidence type="ECO:0000256" key="8">
    <source>
        <dbReference type="RuleBase" id="RU362059"/>
    </source>
</evidence>
<evidence type="ECO:0000256" key="7">
    <source>
        <dbReference type="RuleBase" id="RU003718"/>
    </source>
</evidence>
<name>A0A5C6NJ41_9TELE</name>
<evidence type="ECO:0000313" key="10">
    <source>
        <dbReference type="EMBL" id="TWW67474.1"/>
    </source>
</evidence>
<organism evidence="10 11">
    <name type="scientific">Takifugu flavidus</name>
    <name type="common">sansaifugu</name>
    <dbReference type="NCBI Taxonomy" id="433684"/>
    <lineage>
        <taxon>Eukaryota</taxon>
        <taxon>Metazoa</taxon>
        <taxon>Chordata</taxon>
        <taxon>Craniata</taxon>
        <taxon>Vertebrata</taxon>
        <taxon>Euteleostomi</taxon>
        <taxon>Actinopterygii</taxon>
        <taxon>Neopterygii</taxon>
        <taxon>Teleostei</taxon>
        <taxon>Neoteleostei</taxon>
        <taxon>Acanthomorphata</taxon>
        <taxon>Eupercaria</taxon>
        <taxon>Tetraodontiformes</taxon>
        <taxon>Tetradontoidea</taxon>
        <taxon>Tetraodontidae</taxon>
        <taxon>Takifugu</taxon>
    </lineage>
</organism>
<dbReference type="InterPro" id="IPR035595">
    <property type="entry name" value="UDP_glycos_trans_CS"/>
</dbReference>
<comment type="catalytic activity">
    <reaction evidence="8">
        <text>glucuronate acceptor + UDP-alpha-D-glucuronate = acceptor beta-D-glucuronoside + UDP + H(+)</text>
        <dbReference type="Rhea" id="RHEA:21032"/>
        <dbReference type="ChEBI" id="CHEBI:15378"/>
        <dbReference type="ChEBI" id="CHEBI:58052"/>
        <dbReference type="ChEBI" id="CHEBI:58223"/>
        <dbReference type="ChEBI" id="CHEBI:132367"/>
        <dbReference type="ChEBI" id="CHEBI:132368"/>
        <dbReference type="EC" id="2.4.1.17"/>
    </reaction>
</comment>
<accession>A0A5C6NJ41</accession>
<dbReference type="CDD" id="cd03784">
    <property type="entry name" value="GT1_Gtf-like"/>
    <property type="match status" value="1"/>
</dbReference>
<evidence type="ECO:0000313" key="11">
    <source>
        <dbReference type="Proteomes" id="UP000324091"/>
    </source>
</evidence>
<keyword evidence="5 8" id="KW-1133">Transmembrane helix</keyword>
<dbReference type="InterPro" id="IPR002213">
    <property type="entry name" value="UDP_glucos_trans"/>
</dbReference>
<keyword evidence="4 8" id="KW-0812">Transmembrane</keyword>
<dbReference type="AlphaFoldDB" id="A0A5C6NJ41"/>
<dbReference type="InterPro" id="IPR050271">
    <property type="entry name" value="UDP-glycosyltransferase"/>
</dbReference>
<feature type="transmembrane region" description="Helical" evidence="8">
    <location>
        <begin position="394"/>
        <end position="413"/>
    </location>
</feature>
<keyword evidence="11" id="KW-1185">Reference proteome</keyword>
<comment type="similarity">
    <text evidence="1 7">Belongs to the UDP-glycosyltransferase family.</text>
</comment>
<dbReference type="EC" id="2.4.1.17" evidence="8"/>
<proteinExistence type="inferred from homology"/>
<dbReference type="SUPFAM" id="SSF53756">
    <property type="entry name" value="UDP-Glycosyltransferase/glycogen phosphorylase"/>
    <property type="match status" value="1"/>
</dbReference>
<reference evidence="10 11" key="1">
    <citation type="submission" date="2019-04" db="EMBL/GenBank/DDBJ databases">
        <title>Chromosome genome assembly for Takifugu flavidus.</title>
        <authorList>
            <person name="Xiao S."/>
        </authorList>
    </citation>
    <scope>NUCLEOTIDE SEQUENCE [LARGE SCALE GENOMIC DNA]</scope>
    <source>
        <strain evidence="10">HTHZ2018</strain>
        <tissue evidence="10">Muscle</tissue>
    </source>
</reference>
<dbReference type="PANTHER" id="PTHR48043">
    <property type="entry name" value="EG:EG0003.4 PROTEIN-RELATED"/>
    <property type="match status" value="1"/>
</dbReference>
<dbReference type="FunFam" id="3.40.50.2000:FF:000001">
    <property type="entry name" value="UDP-glucuronosyltransferase"/>
    <property type="match status" value="1"/>
</dbReference>
<dbReference type="Gene3D" id="3.40.50.2000">
    <property type="entry name" value="Glycogen Phosphorylase B"/>
    <property type="match status" value="2"/>
</dbReference>
<evidence type="ECO:0000256" key="1">
    <source>
        <dbReference type="ARBA" id="ARBA00009995"/>
    </source>
</evidence>
<protein>
    <recommendedName>
        <fullName evidence="8">UDP-glucuronosyltransferase</fullName>
        <ecNumber evidence="8">2.4.1.17</ecNumber>
    </recommendedName>
</protein>
<feature type="compositionally biased region" description="Basic and acidic residues" evidence="9">
    <location>
        <begin position="450"/>
        <end position="461"/>
    </location>
</feature>
<evidence type="ECO:0000256" key="2">
    <source>
        <dbReference type="ARBA" id="ARBA00022676"/>
    </source>
</evidence>
<dbReference type="Proteomes" id="UP000324091">
    <property type="component" value="Chromosome 2"/>
</dbReference>
<dbReference type="PROSITE" id="PS00375">
    <property type="entry name" value="UDPGT"/>
    <property type="match status" value="1"/>
</dbReference>
<feature type="region of interest" description="Disordered" evidence="9">
    <location>
        <begin position="443"/>
        <end position="499"/>
    </location>
</feature>
<evidence type="ECO:0000256" key="3">
    <source>
        <dbReference type="ARBA" id="ARBA00022679"/>
    </source>
</evidence>
<keyword evidence="2 7" id="KW-0328">Glycosyltransferase</keyword>
<evidence type="ECO:0000256" key="5">
    <source>
        <dbReference type="ARBA" id="ARBA00022989"/>
    </source>
</evidence>
<keyword evidence="3 7" id="KW-0808">Transferase</keyword>
<evidence type="ECO:0000256" key="6">
    <source>
        <dbReference type="ARBA" id="ARBA00023136"/>
    </source>
</evidence>
<keyword evidence="6 8" id="KW-0472">Membrane</keyword>
<feature type="compositionally biased region" description="Basic residues" evidence="9">
    <location>
        <begin position="477"/>
        <end position="491"/>
    </location>
</feature>
<dbReference type="GO" id="GO:0016020">
    <property type="term" value="C:membrane"/>
    <property type="evidence" value="ECO:0007669"/>
    <property type="project" value="UniProtKB-SubCell"/>
</dbReference>
<comment type="subcellular location">
    <subcellularLocation>
        <location evidence="8">Membrane</location>
        <topology evidence="8">Single-pass membrane protein</topology>
    </subcellularLocation>
</comment>
<dbReference type="EMBL" id="RHFK02000012">
    <property type="protein sequence ID" value="TWW67474.1"/>
    <property type="molecule type" value="Genomic_DNA"/>
</dbReference>
<dbReference type="GO" id="GO:0015020">
    <property type="term" value="F:glucuronosyltransferase activity"/>
    <property type="evidence" value="ECO:0007669"/>
    <property type="project" value="UniProtKB-EC"/>
</dbReference>
<dbReference type="Pfam" id="PF00201">
    <property type="entry name" value="UDPGT"/>
    <property type="match status" value="2"/>
</dbReference>